<organism evidence="2">
    <name type="scientific">Eucalyptus grandis</name>
    <name type="common">Flooded gum</name>
    <dbReference type="NCBI Taxonomy" id="71139"/>
    <lineage>
        <taxon>Eukaryota</taxon>
        <taxon>Viridiplantae</taxon>
        <taxon>Streptophyta</taxon>
        <taxon>Embryophyta</taxon>
        <taxon>Tracheophyta</taxon>
        <taxon>Spermatophyta</taxon>
        <taxon>Magnoliopsida</taxon>
        <taxon>eudicotyledons</taxon>
        <taxon>Gunneridae</taxon>
        <taxon>Pentapetalae</taxon>
        <taxon>rosids</taxon>
        <taxon>malvids</taxon>
        <taxon>Myrtales</taxon>
        <taxon>Myrtaceae</taxon>
        <taxon>Myrtoideae</taxon>
        <taxon>Eucalypteae</taxon>
        <taxon>Eucalyptus</taxon>
    </lineage>
</organism>
<name>A0A059BJ78_EUCGR</name>
<feature type="compositionally biased region" description="Basic and acidic residues" evidence="1">
    <location>
        <begin position="59"/>
        <end position="76"/>
    </location>
</feature>
<reference evidence="2" key="1">
    <citation type="submission" date="2013-07" db="EMBL/GenBank/DDBJ databases">
        <title>The genome of Eucalyptus grandis.</title>
        <authorList>
            <person name="Schmutz J."/>
            <person name="Hayes R."/>
            <person name="Myburg A."/>
            <person name="Tuskan G."/>
            <person name="Grattapaglia D."/>
            <person name="Rokhsar D.S."/>
        </authorList>
    </citation>
    <scope>NUCLEOTIDE SEQUENCE</scope>
    <source>
        <tissue evidence="2">Leaf extractions</tissue>
    </source>
</reference>
<protein>
    <submittedName>
        <fullName evidence="2">Uncharacterized protein</fullName>
    </submittedName>
</protein>
<feature type="compositionally biased region" description="Acidic residues" evidence="1">
    <location>
        <begin position="49"/>
        <end position="58"/>
    </location>
</feature>
<accession>A0A059BJ78</accession>
<evidence type="ECO:0000313" key="2">
    <source>
        <dbReference type="EMBL" id="KCW65745.1"/>
    </source>
</evidence>
<dbReference type="InParanoid" id="A0A059BJ78"/>
<dbReference type="Gramene" id="KCW65745">
    <property type="protein sequence ID" value="KCW65745"/>
    <property type="gene ID" value="EUGRSUZ_G03112"/>
</dbReference>
<dbReference type="AlphaFoldDB" id="A0A059BJ78"/>
<gene>
    <name evidence="2" type="ORF">EUGRSUZ_G03112</name>
</gene>
<proteinExistence type="predicted"/>
<feature type="region of interest" description="Disordered" evidence="1">
    <location>
        <begin position="22"/>
        <end position="76"/>
    </location>
</feature>
<sequence length="76" mass="7815">MANKIRGGVAAVLFSGIVRRRAVGESEPRAAGSGRRGVLKGPLPGTDSGQDDEDDDSDVVPKGEGYKGEGGEMTAR</sequence>
<evidence type="ECO:0000256" key="1">
    <source>
        <dbReference type="SAM" id="MobiDB-lite"/>
    </source>
</evidence>
<dbReference type="EMBL" id="KK198759">
    <property type="protein sequence ID" value="KCW65745.1"/>
    <property type="molecule type" value="Genomic_DNA"/>
</dbReference>